<evidence type="ECO:0008006" key="3">
    <source>
        <dbReference type="Google" id="ProtNLM"/>
    </source>
</evidence>
<dbReference type="EMBL" id="DPIY01000006">
    <property type="protein sequence ID" value="HCT56601.1"/>
    <property type="molecule type" value="Genomic_DNA"/>
</dbReference>
<comment type="caution">
    <text evidence="1">The sequence shown here is derived from an EMBL/GenBank/DDBJ whole genome shotgun (WGS) entry which is preliminary data.</text>
</comment>
<reference evidence="1 2" key="1">
    <citation type="journal article" date="2018" name="Nat. Biotechnol.">
        <title>A standardized bacterial taxonomy based on genome phylogeny substantially revises the tree of life.</title>
        <authorList>
            <person name="Parks D.H."/>
            <person name="Chuvochina M."/>
            <person name="Waite D.W."/>
            <person name="Rinke C."/>
            <person name="Skarshewski A."/>
            <person name="Chaumeil P.A."/>
            <person name="Hugenholtz P."/>
        </authorList>
    </citation>
    <scope>NUCLEOTIDE SEQUENCE [LARGE SCALE GENOMIC DNA]</scope>
    <source>
        <strain evidence="1">UBA8844</strain>
    </source>
</reference>
<gene>
    <name evidence="1" type="ORF">DGD08_05230</name>
</gene>
<sequence>MQRDLLDALRCPAPHEESWLVAMVHRADGATLIEADLACPVCGAEYAVTQGEAWFHAAQDRVLSTMPANASTTPLPDVERLAAQLGVMGGLAPVLLAGGYAAVAADYAALTGAPVVAVPTASASAPLAIRAVDVSVLHVGLQLPLGASTLAAAACDVAHLVPDDAARLLASIARAVRAGGRIVAPVSQELPAVLMGTVRTLARDEREWVAEMTAKSSGLVALRRSPPPV</sequence>
<evidence type="ECO:0000313" key="1">
    <source>
        <dbReference type="EMBL" id="HCT56601.1"/>
    </source>
</evidence>
<dbReference type="AlphaFoldDB" id="A0A3D4V673"/>
<protein>
    <recommendedName>
        <fullName evidence="3">Methyltransferase type 11 domain-containing protein</fullName>
    </recommendedName>
</protein>
<name>A0A3D4V673_9BACT</name>
<accession>A0A3D4V673</accession>
<evidence type="ECO:0000313" key="2">
    <source>
        <dbReference type="Proteomes" id="UP000264071"/>
    </source>
</evidence>
<dbReference type="Proteomes" id="UP000264071">
    <property type="component" value="Unassembled WGS sequence"/>
</dbReference>
<organism evidence="1 2">
    <name type="scientific">Gemmatimonas aurantiaca</name>
    <dbReference type="NCBI Taxonomy" id="173480"/>
    <lineage>
        <taxon>Bacteria</taxon>
        <taxon>Pseudomonadati</taxon>
        <taxon>Gemmatimonadota</taxon>
        <taxon>Gemmatimonadia</taxon>
        <taxon>Gemmatimonadales</taxon>
        <taxon>Gemmatimonadaceae</taxon>
        <taxon>Gemmatimonas</taxon>
    </lineage>
</organism>
<proteinExistence type="predicted"/>